<reference evidence="1 2" key="1">
    <citation type="submission" date="2019-06" db="EMBL/GenBank/DDBJ databases">
        <authorList>
            <person name="Broberg M."/>
        </authorList>
    </citation>
    <scope>NUCLEOTIDE SEQUENCE [LARGE SCALE GENOMIC DNA]</scope>
</reference>
<organism evidence="1 2">
    <name type="scientific">Bionectria ochroleuca</name>
    <name type="common">Gliocladium roseum</name>
    <dbReference type="NCBI Taxonomy" id="29856"/>
    <lineage>
        <taxon>Eukaryota</taxon>
        <taxon>Fungi</taxon>
        <taxon>Dikarya</taxon>
        <taxon>Ascomycota</taxon>
        <taxon>Pezizomycotina</taxon>
        <taxon>Sordariomycetes</taxon>
        <taxon>Hypocreomycetidae</taxon>
        <taxon>Hypocreales</taxon>
        <taxon>Bionectriaceae</taxon>
        <taxon>Clonostachys</taxon>
    </lineage>
</organism>
<sequence>MMIAFADQIEHRRILGSDNVSENCTRELIRIERFAILQQFLHDDTTPSFGGYTQDLCFILYIYFTTEKKVKHVFKA</sequence>
<gene>
    <name evidence="1" type="ORF">CLO192961_LOCUS4272</name>
</gene>
<evidence type="ECO:0000313" key="2">
    <source>
        <dbReference type="Proteomes" id="UP000766486"/>
    </source>
</evidence>
<dbReference type="Proteomes" id="UP000766486">
    <property type="component" value="Unassembled WGS sequence"/>
</dbReference>
<keyword evidence="2" id="KW-1185">Reference proteome</keyword>
<evidence type="ECO:0000313" key="1">
    <source>
        <dbReference type="EMBL" id="VUC19890.1"/>
    </source>
</evidence>
<name>A0ABY6TMR5_BIOOC</name>
<accession>A0ABY6TMR5</accession>
<protein>
    <submittedName>
        <fullName evidence="1">Uncharacterized protein</fullName>
    </submittedName>
</protein>
<dbReference type="EMBL" id="CABFNS010000006">
    <property type="protein sequence ID" value="VUC19890.1"/>
    <property type="molecule type" value="Genomic_DNA"/>
</dbReference>
<comment type="caution">
    <text evidence="1">The sequence shown here is derived from an EMBL/GenBank/DDBJ whole genome shotgun (WGS) entry which is preliminary data.</text>
</comment>
<proteinExistence type="predicted"/>